<dbReference type="PANTHER" id="PTHR10794">
    <property type="entry name" value="ABHYDROLASE DOMAIN-CONTAINING PROTEIN"/>
    <property type="match status" value="1"/>
</dbReference>
<reference evidence="3 4" key="1">
    <citation type="journal article" date="2006" name="Science">
        <title>The genome of black cottonwood, Populus trichocarpa (Torr. &amp; Gray).</title>
        <authorList>
            <person name="Tuskan G.A."/>
            <person name="Difazio S."/>
            <person name="Jansson S."/>
            <person name="Bohlmann J."/>
            <person name="Grigoriev I."/>
            <person name="Hellsten U."/>
            <person name="Putnam N."/>
            <person name="Ralph S."/>
            <person name="Rombauts S."/>
            <person name="Salamov A."/>
            <person name="Schein J."/>
            <person name="Sterck L."/>
            <person name="Aerts A."/>
            <person name="Bhalerao R.R."/>
            <person name="Bhalerao R.P."/>
            <person name="Blaudez D."/>
            <person name="Boerjan W."/>
            <person name="Brun A."/>
            <person name="Brunner A."/>
            <person name="Busov V."/>
            <person name="Campbell M."/>
            <person name="Carlson J."/>
            <person name="Chalot M."/>
            <person name="Chapman J."/>
            <person name="Chen G.L."/>
            <person name="Cooper D."/>
            <person name="Coutinho P.M."/>
            <person name="Couturier J."/>
            <person name="Covert S."/>
            <person name="Cronk Q."/>
            <person name="Cunningham R."/>
            <person name="Davis J."/>
            <person name="Degroeve S."/>
            <person name="Dejardin A."/>
            <person name="Depamphilis C."/>
            <person name="Detter J."/>
            <person name="Dirks B."/>
            <person name="Dubchak I."/>
            <person name="Duplessis S."/>
            <person name="Ehlting J."/>
            <person name="Ellis B."/>
            <person name="Gendler K."/>
            <person name="Goodstein D."/>
            <person name="Gribskov M."/>
            <person name="Grimwood J."/>
            <person name="Groover A."/>
            <person name="Gunter L."/>
            <person name="Hamberger B."/>
            <person name="Heinze B."/>
            <person name="Helariutta Y."/>
            <person name="Henrissat B."/>
            <person name="Holligan D."/>
            <person name="Holt R."/>
            <person name="Huang W."/>
            <person name="Islam-Faridi N."/>
            <person name="Jones S."/>
            <person name="Jones-Rhoades M."/>
            <person name="Jorgensen R."/>
            <person name="Joshi C."/>
            <person name="Kangasjarvi J."/>
            <person name="Karlsson J."/>
            <person name="Kelleher C."/>
            <person name="Kirkpatrick R."/>
            <person name="Kirst M."/>
            <person name="Kohler A."/>
            <person name="Kalluri U."/>
            <person name="Larimer F."/>
            <person name="Leebens-Mack J."/>
            <person name="Leple J.C."/>
            <person name="Locascio P."/>
            <person name="Lou Y."/>
            <person name="Lucas S."/>
            <person name="Martin F."/>
            <person name="Montanini B."/>
            <person name="Napoli C."/>
            <person name="Nelson D.R."/>
            <person name="Nelson C."/>
            <person name="Nieminen K."/>
            <person name="Nilsson O."/>
            <person name="Pereda V."/>
            <person name="Peter G."/>
            <person name="Philippe R."/>
            <person name="Pilate G."/>
            <person name="Poliakov A."/>
            <person name="Razumovskaya J."/>
            <person name="Richardson P."/>
            <person name="Rinaldi C."/>
            <person name="Ritland K."/>
            <person name="Rouze P."/>
            <person name="Ryaboy D."/>
            <person name="Schmutz J."/>
            <person name="Schrader J."/>
            <person name="Segerman B."/>
            <person name="Shin H."/>
            <person name="Siddiqui A."/>
            <person name="Sterky F."/>
            <person name="Terry A."/>
            <person name="Tsai C.J."/>
            <person name="Uberbacher E."/>
            <person name="Unneberg P."/>
            <person name="Vahala J."/>
            <person name="Wall K."/>
            <person name="Wessler S."/>
            <person name="Yang G."/>
            <person name="Yin T."/>
            <person name="Douglas C."/>
            <person name="Marra M."/>
            <person name="Sandberg G."/>
            <person name="Van de Peer Y."/>
            <person name="Rokhsar D."/>
        </authorList>
    </citation>
    <scope>NUCLEOTIDE SEQUENCE [LARGE SCALE GENOMIC DNA]</scope>
    <source>
        <strain evidence="4">cv. Nisqually</strain>
    </source>
</reference>
<evidence type="ECO:0000313" key="4">
    <source>
        <dbReference type="Proteomes" id="UP000006729"/>
    </source>
</evidence>
<evidence type="ECO:0008006" key="5">
    <source>
        <dbReference type="Google" id="ProtNLM"/>
    </source>
</evidence>
<keyword evidence="1" id="KW-1133">Transmembrane helix</keyword>
<protein>
    <recommendedName>
        <fullName evidence="5">Serine aminopeptidase S33 domain-containing protein</fullName>
    </recommendedName>
</protein>
<dbReference type="HOGENOM" id="CLU_1505898_0_0_1"/>
<dbReference type="AlphaFoldDB" id="B9IQL1"/>
<evidence type="ECO:0000256" key="1">
    <source>
        <dbReference type="SAM" id="Phobius"/>
    </source>
</evidence>
<feature type="transmembrane region" description="Helical" evidence="1">
    <location>
        <begin position="141"/>
        <end position="164"/>
    </location>
</feature>
<name>B9IQL1_POPTR</name>
<keyword evidence="1" id="KW-0812">Transmembrane</keyword>
<dbReference type="EMBL" id="CM009308">
    <property type="protein sequence ID" value="PNS91178.1"/>
    <property type="molecule type" value="Genomic_DNA"/>
</dbReference>
<feature type="chain" id="PRO_5030166515" description="Serine aminopeptidase S33 domain-containing protein" evidence="2">
    <location>
        <begin position="23"/>
        <end position="193"/>
    </location>
</feature>
<accession>B9IQL1</accession>
<evidence type="ECO:0000313" key="3">
    <source>
        <dbReference type="EMBL" id="PNS91178.1"/>
    </source>
</evidence>
<feature type="signal peptide" evidence="2">
    <location>
        <begin position="1"/>
        <end position="22"/>
    </location>
</feature>
<evidence type="ECO:0000256" key="2">
    <source>
        <dbReference type="SAM" id="SignalP"/>
    </source>
</evidence>
<gene>
    <name evidence="3" type="ORF">POPTR_019G085700</name>
</gene>
<organism evidence="3 4">
    <name type="scientific">Populus trichocarpa</name>
    <name type="common">Western balsam poplar</name>
    <name type="synonym">Populus balsamifera subsp. trichocarpa</name>
    <dbReference type="NCBI Taxonomy" id="3694"/>
    <lineage>
        <taxon>Eukaryota</taxon>
        <taxon>Viridiplantae</taxon>
        <taxon>Streptophyta</taxon>
        <taxon>Embryophyta</taxon>
        <taxon>Tracheophyta</taxon>
        <taxon>Spermatophyta</taxon>
        <taxon>Magnoliopsida</taxon>
        <taxon>eudicotyledons</taxon>
        <taxon>Gunneridae</taxon>
        <taxon>Pentapetalae</taxon>
        <taxon>rosids</taxon>
        <taxon>fabids</taxon>
        <taxon>Malpighiales</taxon>
        <taxon>Salicaceae</taxon>
        <taxon>Saliceae</taxon>
        <taxon>Populus</taxon>
    </lineage>
</organism>
<dbReference type="InParanoid" id="B9IQL1"/>
<dbReference type="PANTHER" id="PTHR10794:SF63">
    <property type="entry name" value="ALPHA_BETA HYDROLASE 1, ISOFORM A"/>
    <property type="match status" value="1"/>
</dbReference>
<dbReference type="eggNOG" id="KOG1838">
    <property type="taxonomic scope" value="Eukaryota"/>
</dbReference>
<proteinExistence type="predicted"/>
<sequence length="193" mass="21813">MFSPHVLILIICFQAKYPGEDGERTPVAGAAATTMLGNVSVPRLCISALDDPICTGEAIQWDECRRILFYDTEITCRANPNIVLATPQHGGHLAFFEGLAATSYWWSRAVDEFLGVLHLVHTCMYRRKFLNHILQQKRISMWFLAFIAIRTNWPLLGSALNLIFRKQEVKKSHARSLTGLLKCSSITLFLLFS</sequence>
<keyword evidence="2" id="KW-0732">Signal</keyword>
<keyword evidence="1" id="KW-0472">Membrane</keyword>
<dbReference type="STRING" id="3694.B9IQL1"/>
<dbReference type="Proteomes" id="UP000006729">
    <property type="component" value="Chromosome 19"/>
</dbReference>
<dbReference type="InterPro" id="IPR050960">
    <property type="entry name" value="AB_hydrolase_4_sf"/>
</dbReference>
<keyword evidence="4" id="KW-1185">Reference proteome</keyword>